<comment type="caution">
    <text evidence="2">The sequence shown here is derived from an EMBL/GenBank/DDBJ whole genome shotgun (WGS) entry which is preliminary data.</text>
</comment>
<reference evidence="2" key="1">
    <citation type="submission" date="2021-01" db="EMBL/GenBank/DDBJ databases">
        <authorList>
            <person name="Li R."/>
            <person name="Bekaert M."/>
        </authorList>
    </citation>
    <scope>NUCLEOTIDE SEQUENCE</scope>
    <source>
        <strain evidence="2">Farmed</strain>
    </source>
</reference>
<gene>
    <name evidence="2" type="ORF">SPHA_46464</name>
</gene>
<keyword evidence="1" id="KW-1133">Transmembrane helix</keyword>
<sequence>MTSADLSSLSVCENIRLSSFAQYHALLFLSVKYHYSSTFSINDFKKKIPSSYSFFSSSLFSFHIYFFFMLFFSMDFDLFQSLLNFSFFLYLLPFFFHLISQSYPPFLPKFILFFSSSTHFFLSFYLFIDHIYISIQILLFSFPPYSFFPLLIHFSFLLISQSYPPFHLNIILSSSFILLLSSTHSFSFLTLFFAFPPFSFFFLPSLTLFCFFFIMVLFKNFFLTIYFSAYFKNYFAAKKIPHILDVSKFMRI</sequence>
<dbReference type="EMBL" id="CAHIKZ030002454">
    <property type="protein sequence ID" value="CAE1287249.1"/>
    <property type="molecule type" value="Genomic_DNA"/>
</dbReference>
<feature type="transmembrane region" description="Helical" evidence="1">
    <location>
        <begin position="201"/>
        <end position="229"/>
    </location>
</feature>
<dbReference type="AlphaFoldDB" id="A0A812D5G4"/>
<keyword evidence="1" id="KW-0812">Transmembrane</keyword>
<feature type="transmembrane region" description="Helical" evidence="1">
    <location>
        <begin position="52"/>
        <end position="72"/>
    </location>
</feature>
<accession>A0A812D5G4</accession>
<name>A0A812D5G4_ACAPH</name>
<organism evidence="2 3">
    <name type="scientific">Acanthosepion pharaonis</name>
    <name type="common">Pharaoh cuttlefish</name>
    <name type="synonym">Sepia pharaonis</name>
    <dbReference type="NCBI Taxonomy" id="158019"/>
    <lineage>
        <taxon>Eukaryota</taxon>
        <taxon>Metazoa</taxon>
        <taxon>Spiralia</taxon>
        <taxon>Lophotrochozoa</taxon>
        <taxon>Mollusca</taxon>
        <taxon>Cephalopoda</taxon>
        <taxon>Coleoidea</taxon>
        <taxon>Decapodiformes</taxon>
        <taxon>Sepiida</taxon>
        <taxon>Sepiina</taxon>
        <taxon>Sepiidae</taxon>
        <taxon>Acanthosepion</taxon>
    </lineage>
</organism>
<dbReference type="Proteomes" id="UP000597762">
    <property type="component" value="Unassembled WGS sequence"/>
</dbReference>
<evidence type="ECO:0000313" key="3">
    <source>
        <dbReference type="Proteomes" id="UP000597762"/>
    </source>
</evidence>
<feature type="transmembrane region" description="Helical" evidence="1">
    <location>
        <begin position="78"/>
        <end position="98"/>
    </location>
</feature>
<proteinExistence type="predicted"/>
<evidence type="ECO:0000313" key="2">
    <source>
        <dbReference type="EMBL" id="CAE1287249.1"/>
    </source>
</evidence>
<feature type="transmembrane region" description="Helical" evidence="1">
    <location>
        <begin position="110"/>
        <end position="128"/>
    </location>
</feature>
<feature type="transmembrane region" description="Helical" evidence="1">
    <location>
        <begin position="170"/>
        <end position="195"/>
    </location>
</feature>
<protein>
    <submittedName>
        <fullName evidence="2">Uncharacterized protein</fullName>
    </submittedName>
</protein>
<feature type="transmembrane region" description="Helical" evidence="1">
    <location>
        <begin position="134"/>
        <end position="158"/>
    </location>
</feature>
<evidence type="ECO:0000256" key="1">
    <source>
        <dbReference type="SAM" id="Phobius"/>
    </source>
</evidence>
<keyword evidence="1" id="KW-0472">Membrane</keyword>
<keyword evidence="3" id="KW-1185">Reference proteome</keyword>